<dbReference type="Pfam" id="PF11136">
    <property type="entry name" value="DUF2889"/>
    <property type="match status" value="1"/>
</dbReference>
<evidence type="ECO:0000313" key="3">
    <source>
        <dbReference type="Proteomes" id="UP000001591"/>
    </source>
</evidence>
<sequence>MPLSPPAEREPVHTRTVTCRGYRRADGLWDIEGHLVDTKSYAFDNAWRGRLEPGMPVHEMWVRLTVDDGMQVRAVEVTTDASPFEVCPAIVPSFQRLVGLRIASGWTQAVKERLGGVKGCTHLVELLGPVATTAFQTIYPYLSRLAPDRPAGAGSAPPRRPPLLNTCHAFASDGPVVKQRWPEFYTGPDAGPADKAPADTGPVGGDPAGSDRGMSPPPVAATGTRR</sequence>
<evidence type="ECO:0000313" key="2">
    <source>
        <dbReference type="EMBL" id="ACJ00048.1"/>
    </source>
</evidence>
<dbReference type="AlphaFoldDB" id="B6IUW6"/>
<reference evidence="2 3" key="1">
    <citation type="journal article" date="2010" name="BMC Genomics">
        <title>Metabolic flexibility revealed in the genome of the cyst-forming alpha-1 proteobacterium Rhodospirillum centenum.</title>
        <authorList>
            <person name="Lu Y.K."/>
            <person name="Marden J."/>
            <person name="Han M."/>
            <person name="Swingley W.D."/>
            <person name="Mastrian S.D."/>
            <person name="Chowdhury S.R."/>
            <person name="Hao J."/>
            <person name="Helmy T."/>
            <person name="Kim S."/>
            <person name="Kurdoglu A.A."/>
            <person name="Matthies H.J."/>
            <person name="Rollo D."/>
            <person name="Stothard P."/>
            <person name="Blankenship R.E."/>
            <person name="Bauer C.E."/>
            <person name="Touchman J.W."/>
        </authorList>
    </citation>
    <scope>NUCLEOTIDE SEQUENCE [LARGE SCALE GENOMIC DNA]</scope>
    <source>
        <strain evidence="3">ATCC 51521 / SW</strain>
    </source>
</reference>
<accession>B6IUW6</accession>
<dbReference type="STRING" id="414684.RC1_2673"/>
<organism evidence="2 3">
    <name type="scientific">Rhodospirillum centenum (strain ATCC 51521 / SW)</name>
    <dbReference type="NCBI Taxonomy" id="414684"/>
    <lineage>
        <taxon>Bacteria</taxon>
        <taxon>Pseudomonadati</taxon>
        <taxon>Pseudomonadota</taxon>
        <taxon>Alphaproteobacteria</taxon>
        <taxon>Rhodospirillales</taxon>
        <taxon>Rhodospirillaceae</taxon>
        <taxon>Rhodospirillum</taxon>
    </lineage>
</organism>
<name>B6IUW6_RHOCS</name>
<dbReference type="RefSeq" id="WP_012567829.1">
    <property type="nucleotide sequence ID" value="NC_011420.2"/>
</dbReference>
<keyword evidence="3" id="KW-1185">Reference proteome</keyword>
<proteinExistence type="predicted"/>
<evidence type="ECO:0008006" key="4">
    <source>
        <dbReference type="Google" id="ProtNLM"/>
    </source>
</evidence>
<dbReference type="eggNOG" id="ENOG5030717">
    <property type="taxonomic scope" value="Bacteria"/>
</dbReference>
<dbReference type="EMBL" id="CP000613">
    <property type="protein sequence ID" value="ACJ00048.1"/>
    <property type="molecule type" value="Genomic_DNA"/>
</dbReference>
<feature type="region of interest" description="Disordered" evidence="1">
    <location>
        <begin position="181"/>
        <end position="226"/>
    </location>
</feature>
<dbReference type="InterPro" id="IPR021312">
    <property type="entry name" value="DUF2889"/>
</dbReference>
<dbReference type="Proteomes" id="UP000001591">
    <property type="component" value="Chromosome"/>
</dbReference>
<gene>
    <name evidence="2" type="ordered locus">RC1_2673</name>
</gene>
<feature type="compositionally biased region" description="Low complexity" evidence="1">
    <location>
        <begin position="186"/>
        <end position="201"/>
    </location>
</feature>
<protein>
    <recommendedName>
        <fullName evidence="4">DUF2889 domain-containing protein</fullName>
    </recommendedName>
</protein>
<dbReference type="KEGG" id="rce:RC1_2673"/>
<dbReference type="HOGENOM" id="CLU_083007_1_0_5"/>
<dbReference type="OrthoDB" id="6862397at2"/>
<evidence type="ECO:0000256" key="1">
    <source>
        <dbReference type="SAM" id="MobiDB-lite"/>
    </source>
</evidence>